<reference evidence="2 3" key="1">
    <citation type="submission" date="2016-11" db="EMBL/GenBank/DDBJ databases">
        <authorList>
            <person name="Jaros S."/>
            <person name="Januszkiewicz K."/>
            <person name="Wedrychowicz H."/>
        </authorList>
    </citation>
    <scope>NUCLEOTIDE SEQUENCE [LARGE SCALE GENOMIC DNA]</scope>
    <source>
        <strain evidence="2 3">IBRC-M 10683</strain>
    </source>
</reference>
<dbReference type="InterPro" id="IPR052514">
    <property type="entry name" value="SAM-dependent_MTase"/>
</dbReference>
<dbReference type="Pfam" id="PF05050">
    <property type="entry name" value="Methyltransf_21"/>
    <property type="match status" value="1"/>
</dbReference>
<dbReference type="SUPFAM" id="SSF53335">
    <property type="entry name" value="S-adenosyl-L-methionine-dependent methyltransferases"/>
    <property type="match status" value="1"/>
</dbReference>
<keyword evidence="2" id="KW-0489">Methyltransferase</keyword>
<dbReference type="AlphaFoldDB" id="A0A1M5FG93"/>
<dbReference type="STRING" id="930117.SAMN05216225_100874"/>
<dbReference type="PANTHER" id="PTHR34203:SF15">
    <property type="entry name" value="SLL1173 PROTEIN"/>
    <property type="match status" value="1"/>
</dbReference>
<proteinExistence type="predicted"/>
<organism evidence="2 3">
    <name type="scientific">Ornithinibacillus halophilus</name>
    <dbReference type="NCBI Taxonomy" id="930117"/>
    <lineage>
        <taxon>Bacteria</taxon>
        <taxon>Bacillati</taxon>
        <taxon>Bacillota</taxon>
        <taxon>Bacilli</taxon>
        <taxon>Bacillales</taxon>
        <taxon>Bacillaceae</taxon>
        <taxon>Ornithinibacillus</taxon>
    </lineage>
</organism>
<dbReference type="PANTHER" id="PTHR34203">
    <property type="entry name" value="METHYLTRANSFERASE, FKBM FAMILY PROTEIN"/>
    <property type="match status" value="1"/>
</dbReference>
<sequence length="216" mass="24776">MNFYLPFPDDHIQQLIRQNKNFYEEDMLMDINKRGLKGKVGADVGANIGNHTIFFSKVCKAKHVYAFEPQESVYKILQKNLELNDVNTKVTAFKQGVAENSGRGNVIQKEQTNLGMSKVELSDFGNIKVVSLDDILFNKEKHIHLLKIDVEGMGLEVLKGARQIINTSKPLVYIEAENKEEYQKLNEFLQLYNYQSVKVFNHTPTYLFSVVDRIDG</sequence>
<name>A0A1M5FG93_9BACI</name>
<evidence type="ECO:0000313" key="2">
    <source>
        <dbReference type="EMBL" id="SHF90449.1"/>
    </source>
</evidence>
<dbReference type="InterPro" id="IPR029063">
    <property type="entry name" value="SAM-dependent_MTases_sf"/>
</dbReference>
<dbReference type="EMBL" id="FQVW01000008">
    <property type="protein sequence ID" value="SHF90449.1"/>
    <property type="molecule type" value="Genomic_DNA"/>
</dbReference>
<protein>
    <submittedName>
        <fullName evidence="2">Methyltransferase, FkbM family</fullName>
    </submittedName>
</protein>
<keyword evidence="3" id="KW-1185">Reference proteome</keyword>
<evidence type="ECO:0000259" key="1">
    <source>
        <dbReference type="Pfam" id="PF05050"/>
    </source>
</evidence>
<dbReference type="OrthoDB" id="9802760at2"/>
<dbReference type="GO" id="GO:0032259">
    <property type="term" value="P:methylation"/>
    <property type="evidence" value="ECO:0007669"/>
    <property type="project" value="UniProtKB-KW"/>
</dbReference>
<keyword evidence="2" id="KW-0808">Transferase</keyword>
<dbReference type="Proteomes" id="UP000183988">
    <property type="component" value="Unassembled WGS sequence"/>
</dbReference>
<dbReference type="RefSeq" id="WP_072888993.1">
    <property type="nucleotide sequence ID" value="NZ_FQVW01000008.1"/>
</dbReference>
<dbReference type="GO" id="GO:0008168">
    <property type="term" value="F:methyltransferase activity"/>
    <property type="evidence" value="ECO:0007669"/>
    <property type="project" value="UniProtKB-KW"/>
</dbReference>
<gene>
    <name evidence="2" type="ORF">SAMN05216225_100874</name>
</gene>
<feature type="domain" description="Methyltransferase FkbM" evidence="1">
    <location>
        <begin position="43"/>
        <end position="195"/>
    </location>
</feature>
<dbReference type="NCBIfam" id="TIGR01444">
    <property type="entry name" value="fkbM_fam"/>
    <property type="match status" value="1"/>
</dbReference>
<evidence type="ECO:0000313" key="3">
    <source>
        <dbReference type="Proteomes" id="UP000183988"/>
    </source>
</evidence>
<dbReference type="Gene3D" id="3.40.50.150">
    <property type="entry name" value="Vaccinia Virus protein VP39"/>
    <property type="match status" value="1"/>
</dbReference>
<dbReference type="InterPro" id="IPR006342">
    <property type="entry name" value="FkbM_mtfrase"/>
</dbReference>
<accession>A0A1M5FG93</accession>